<evidence type="ECO:0000313" key="1">
    <source>
        <dbReference type="EMBL" id="SJZ31218.1"/>
    </source>
</evidence>
<sequence>MYHFEKRKERYHVVFEDDPHYSLVDPFLQVEGASFDDMITHTIIEFLDNIHDEKSFAGNVYQITLNQDHTIIEDTLGEIEETIPTSLFIQIYIQWLEYIYPE</sequence>
<gene>
    <name evidence="1" type="ORF">SAMN02746011_00150</name>
</gene>
<dbReference type="Proteomes" id="UP000189941">
    <property type="component" value="Unassembled WGS sequence"/>
</dbReference>
<evidence type="ECO:0000313" key="2">
    <source>
        <dbReference type="Proteomes" id="UP000189941"/>
    </source>
</evidence>
<keyword evidence="2" id="KW-1185">Reference proteome</keyword>
<dbReference type="EMBL" id="FUWO01000001">
    <property type="protein sequence ID" value="SJZ31218.1"/>
    <property type="molecule type" value="Genomic_DNA"/>
</dbReference>
<dbReference type="OrthoDB" id="2139536at2"/>
<name>A0A1T4JM49_9LACT</name>
<protein>
    <submittedName>
        <fullName evidence="1">Uncharacterized protein</fullName>
    </submittedName>
</protein>
<dbReference type="RefSeq" id="WP_078755029.1">
    <property type="nucleotide sequence ID" value="NZ_FUWO01000001.1"/>
</dbReference>
<proteinExistence type="predicted"/>
<organism evidence="1 2">
    <name type="scientific">Globicatella sulfidifaciens DSM 15739</name>
    <dbReference type="NCBI Taxonomy" id="1121925"/>
    <lineage>
        <taxon>Bacteria</taxon>
        <taxon>Bacillati</taxon>
        <taxon>Bacillota</taxon>
        <taxon>Bacilli</taxon>
        <taxon>Lactobacillales</taxon>
        <taxon>Aerococcaceae</taxon>
        <taxon>Globicatella</taxon>
    </lineage>
</organism>
<accession>A0A1T4JM49</accession>
<dbReference type="STRING" id="1121925.SAMN02746011_00150"/>
<reference evidence="2" key="1">
    <citation type="submission" date="2017-02" db="EMBL/GenBank/DDBJ databases">
        <authorList>
            <person name="Varghese N."/>
            <person name="Submissions S."/>
        </authorList>
    </citation>
    <scope>NUCLEOTIDE SEQUENCE [LARGE SCALE GENOMIC DNA]</scope>
    <source>
        <strain evidence="2">DSM 15739</strain>
    </source>
</reference>
<dbReference type="AlphaFoldDB" id="A0A1T4JM49"/>